<dbReference type="InterPro" id="IPR005062">
    <property type="entry name" value="SAC3/GANP/THP3_conserved"/>
</dbReference>
<feature type="compositionally biased region" description="Polar residues" evidence="5">
    <location>
        <begin position="957"/>
        <end position="972"/>
    </location>
</feature>
<feature type="compositionally biased region" description="Polar residues" evidence="5">
    <location>
        <begin position="36"/>
        <end position="74"/>
    </location>
</feature>
<organism evidence="7">
    <name type="scientific">Melanopsichium pennsylvanicum 4</name>
    <dbReference type="NCBI Taxonomy" id="1398559"/>
    <lineage>
        <taxon>Eukaryota</taxon>
        <taxon>Fungi</taxon>
        <taxon>Dikarya</taxon>
        <taxon>Basidiomycota</taxon>
        <taxon>Ustilaginomycotina</taxon>
        <taxon>Ustilaginomycetes</taxon>
        <taxon>Ustilaginales</taxon>
        <taxon>Ustilaginaceae</taxon>
        <taxon>Melanopsichium</taxon>
    </lineage>
</organism>
<feature type="region of interest" description="Disordered" evidence="5">
    <location>
        <begin position="36"/>
        <end position="239"/>
    </location>
</feature>
<feature type="compositionally biased region" description="Low complexity" evidence="5">
    <location>
        <begin position="75"/>
        <end position="84"/>
    </location>
</feature>
<dbReference type="PANTHER" id="PTHR12436:SF3">
    <property type="entry name" value="GERMINAL-CENTER ASSOCIATED NUCLEAR PROTEIN"/>
    <property type="match status" value="1"/>
</dbReference>
<feature type="region of interest" description="Disordered" evidence="5">
    <location>
        <begin position="1297"/>
        <end position="1320"/>
    </location>
</feature>
<feature type="region of interest" description="Disordered" evidence="5">
    <location>
        <begin position="406"/>
        <end position="461"/>
    </location>
</feature>
<feature type="compositionally biased region" description="Polar residues" evidence="5">
    <location>
        <begin position="1092"/>
        <end position="1107"/>
    </location>
</feature>
<keyword evidence="3" id="KW-0539">Nucleus</keyword>
<feature type="compositionally biased region" description="Polar residues" evidence="5">
    <location>
        <begin position="100"/>
        <end position="120"/>
    </location>
</feature>
<dbReference type="Gene3D" id="1.25.40.990">
    <property type="match status" value="1"/>
</dbReference>
<dbReference type="InterPro" id="IPR045107">
    <property type="entry name" value="SAC3/GANP/THP3"/>
</dbReference>
<evidence type="ECO:0000259" key="6">
    <source>
        <dbReference type="Pfam" id="PF03399"/>
    </source>
</evidence>
<dbReference type="GO" id="GO:0005635">
    <property type="term" value="C:nuclear envelope"/>
    <property type="evidence" value="ECO:0007669"/>
    <property type="project" value="UniProtKB-SubCell"/>
</dbReference>
<dbReference type="EMBL" id="HG529609">
    <property type="protein sequence ID" value="CDI54278.1"/>
    <property type="molecule type" value="Genomic_DNA"/>
</dbReference>
<feature type="region of interest" description="Disordered" evidence="5">
    <location>
        <begin position="252"/>
        <end position="361"/>
    </location>
</feature>
<feature type="compositionally biased region" description="Low complexity" evidence="5">
    <location>
        <begin position="883"/>
        <end position="903"/>
    </location>
</feature>
<feature type="compositionally biased region" description="Low complexity" evidence="5">
    <location>
        <begin position="223"/>
        <end position="236"/>
    </location>
</feature>
<feature type="region of interest" description="Disordered" evidence="5">
    <location>
        <begin position="880"/>
        <end position="949"/>
    </location>
</feature>
<feature type="region of interest" description="Disordered" evidence="5">
    <location>
        <begin position="981"/>
        <end position="1149"/>
    </location>
</feature>
<comment type="subcellular location">
    <subcellularLocation>
        <location evidence="1">Nucleus envelope</location>
    </subcellularLocation>
</comment>
<feature type="region of interest" description="Disordered" evidence="5">
    <location>
        <begin position="1"/>
        <end position="23"/>
    </location>
</feature>
<evidence type="ECO:0000256" key="5">
    <source>
        <dbReference type="SAM" id="MobiDB-lite"/>
    </source>
</evidence>
<evidence type="ECO:0000256" key="4">
    <source>
        <dbReference type="ARBA" id="ARBA00038443"/>
    </source>
</evidence>
<feature type="compositionally biased region" description="Low complexity" evidence="5">
    <location>
        <begin position="406"/>
        <end position="420"/>
    </location>
</feature>
<feature type="compositionally biased region" description="Gly residues" evidence="5">
    <location>
        <begin position="158"/>
        <end position="167"/>
    </location>
</feature>
<sequence>MQQGTGTGSGFGSSSGFCSGATTSSTAIGAFARTQTPFASTSSTPPNTFSRPPSQYSSSTAFPSNNNIHQQPSFGNPRPLNGRPRPQPPQSGFSGPRSFNGGQQSRPPQTSFNRSRPPSGQQFQSQQQQQQQQSTFGNRPRPFTSRSTEGRPPNSGAFRGGGRGGGMIRPNRPLASHSNTNQQAASMDDGSASRMDAANPDSLMHTPRPRPQPFANKSTTFNALQQAAPAPSALASFNPYNNQMSAASSVFGVQPPLQSNGSVVPSGSAFKQPGSSFSSAQLNTSASSQTSSSPTTLFNQPSSSFPSTKTTTSFGHNTSTLGSTASSDKPSATAFGSAQASDSVPTFGSKPQSSAFGGVPAAPSSAFGGGSTTISTFGSPFSAAQPPTSAASATSSTPVTHTLAPAAVSSAPAAPTSSFSNFLRKDRTGTSTPGDGSGSPFRAGGSAGTEDEDELRKKRFEDAPKVGNRFLEMKGGREALRNAYIKSGILPDPDKPTDLALAVKLVGTCQDMCPEFEREEREFQKELDPLELYPGTDRVDPRIAVKIYRRPAAGRELPLPEDVRPPPVLKRTLDYLFHDLLPSDPNDPRFTAVQGFLWNRTRAVRQDFIVQSEGGPIAIECHERIARYHILCLHWRGGPGAEGWSEQQELEQLRKTMRSLIEFYDDNRRKSSSSGAASTGQPSPNEAEFRAYNLLLHLRDPETLREAELLPGNVFRSPLVQTALNLRQLAQRSNNLEKRGQPRNTEATLNFFSKFFAELRKPNVNYLMACLAENSFSSIRIGAVKALSKAYMAQHRALPIERVQHLLGMDSAEQVLAMVKHLGLELEYEAETVIGVKIHRTAAINEDKPLATPFSSTIVEAKRGSWSSADVVDGRASASAIVPTSQARPQAPPAASKPSNAPPTFGLKQQQGPPSAFDSSASSAFDQQQSQQKESSPSAFGSASPSKLTAAASPFTPSYSAPASSGTRTSIPATAFGRFTRIRGSDHNDDSTAKPSMPSFGAVGKDTAQAKQESSVSHAFLRSKITASTPQSPDLQDRSSSLPSFSFGQPAAKSPFGAQSIDGSKERGPKPKTSAASPFSFGTLQKADTESSKPSIPSFFTSSLASKESTRAEPESKSTAVTALKPVEIEKGSAPSSTTTSKRRDSNDNGFAAVQAAVAAKVDAEERAQALRKNAARNYAVGRAFRTLFDEVVRSAAAKSAARAVHEEEARRRAESRNKVLAHVADRLWQRLADEVAVEATEKLAQVAAADVFCDRSCVMRAYQQWHEALDERRDREQQRQRLEDIRNRIKERDILDRNQAEATPGRYGMNKLPPSTEQKYSPISRAFSIRRALLTGERGHTPADSSAARLKRKLDKDSSPDRRTPLQGDAALMERYTSVRRQRDQLWAEGSLLHRLADHIEDLLLHFRPADLDRLVVLYSGAPDQHVASSWLRIKFGFSSAAPTDSKNINYGRDLLEVDLADGSRLEIADITGSEVDAILPKQDEGGQVGLVIFEKSPAAAQAKTVKERNVVDEGDRARLLEVAQTKMVRESRLAVGLLVVAWGGTDVASASSADVDGDAEMSDADLVRGINIARSETILTSLGLNRNKANTNNPATLRSVSVIPTSSLVSRTFDRVGVVSLDDASVSIDDTFATLLSLTIPDLSPNPNLYLRLPHRSSVQHLVHGLYDQWSRTSGLLFDLLSGDPPRVPSASFSSSSASQVEGVACKTLQILTALANHILRTVLNLSETIIKDNEEDTIKLAIPSPHHDSASAGSKLVDMALWQIDSLVGEEQDRKLLLRSQLLSSLGSSPKFEEVIRGVNREHVDELFRLSLGKLSQVWIGIKPGSENEWIEAKESLGTLCSKAVDEIAHETRRIWNECESRITQRDREIGLPSKRVRVESAISSPPVLEVTPKANKVNELRNLVARTKRFLDSPSS</sequence>
<feature type="compositionally biased region" description="Low complexity" evidence="5">
    <location>
        <begin position="914"/>
        <end position="946"/>
    </location>
</feature>
<dbReference type="Pfam" id="PF03399">
    <property type="entry name" value="SAC3_GANP"/>
    <property type="match status" value="1"/>
</dbReference>
<dbReference type="GO" id="GO:0070390">
    <property type="term" value="C:transcription export complex 2"/>
    <property type="evidence" value="ECO:0007669"/>
    <property type="project" value="TreeGrafter"/>
</dbReference>
<feature type="compositionally biased region" description="Low complexity" evidence="5">
    <location>
        <begin position="429"/>
        <end position="440"/>
    </location>
</feature>
<dbReference type="FunFam" id="1.25.40.990:FF:000008">
    <property type="entry name" value="Nuclear mRNA export protein SAC3"/>
    <property type="match status" value="1"/>
</dbReference>
<evidence type="ECO:0000256" key="2">
    <source>
        <dbReference type="ARBA" id="ARBA00022553"/>
    </source>
</evidence>
<feature type="compositionally biased region" description="Low complexity" evidence="5">
    <location>
        <begin position="275"/>
        <end position="314"/>
    </location>
</feature>
<feature type="compositionally biased region" description="Polar residues" evidence="5">
    <location>
        <begin position="256"/>
        <end position="265"/>
    </location>
</feature>
<feature type="domain" description="SAC3/GANP/THP3 conserved" evidence="6">
    <location>
        <begin position="512"/>
        <end position="827"/>
    </location>
</feature>
<dbReference type="GO" id="GO:0005737">
    <property type="term" value="C:cytoplasm"/>
    <property type="evidence" value="ECO:0007669"/>
    <property type="project" value="TreeGrafter"/>
</dbReference>
<keyword evidence="2" id="KW-0597">Phosphoprotein</keyword>
<feature type="compositionally biased region" description="Basic and acidic residues" evidence="5">
    <location>
        <begin position="1355"/>
        <end position="1365"/>
    </location>
</feature>
<feature type="compositionally biased region" description="Polar residues" evidence="5">
    <location>
        <begin position="1025"/>
        <end position="1047"/>
    </location>
</feature>
<evidence type="ECO:0000313" key="7">
    <source>
        <dbReference type="EMBL" id="CDI54278.1"/>
    </source>
</evidence>
<accession>A0A077R5Q9</accession>
<feature type="compositionally biased region" description="Basic and acidic residues" evidence="5">
    <location>
        <begin position="983"/>
        <end position="992"/>
    </location>
</feature>
<dbReference type="GO" id="GO:0006406">
    <property type="term" value="P:mRNA export from nucleus"/>
    <property type="evidence" value="ECO:0007669"/>
    <property type="project" value="TreeGrafter"/>
</dbReference>
<feature type="region of interest" description="Disordered" evidence="5">
    <location>
        <begin position="1339"/>
        <end position="1368"/>
    </location>
</feature>
<feature type="compositionally biased region" description="Polar residues" evidence="5">
    <location>
        <begin position="315"/>
        <end position="355"/>
    </location>
</feature>
<proteinExistence type="inferred from homology"/>
<dbReference type="PANTHER" id="PTHR12436">
    <property type="entry name" value="80 KDA MCM3-ASSOCIATED PROTEIN"/>
    <property type="match status" value="1"/>
</dbReference>
<feature type="compositionally biased region" description="Low complexity" evidence="5">
    <location>
        <begin position="121"/>
        <end position="134"/>
    </location>
</feature>
<feature type="compositionally biased region" description="Gly residues" evidence="5">
    <location>
        <begin position="1"/>
        <end position="13"/>
    </location>
</feature>
<feature type="region of interest" description="Disordered" evidence="5">
    <location>
        <begin position="957"/>
        <end position="976"/>
    </location>
</feature>
<name>A0A077R5Q9_9BASI</name>
<evidence type="ECO:0000256" key="3">
    <source>
        <dbReference type="ARBA" id="ARBA00023242"/>
    </source>
</evidence>
<feature type="compositionally biased region" description="Low complexity" evidence="5">
    <location>
        <begin position="14"/>
        <end position="23"/>
    </location>
</feature>
<feature type="region of interest" description="Disordered" evidence="5">
    <location>
        <begin position="378"/>
        <end position="397"/>
    </location>
</feature>
<feature type="compositionally biased region" description="Polar residues" evidence="5">
    <location>
        <begin position="176"/>
        <end position="185"/>
    </location>
</feature>
<protein>
    <submittedName>
        <fullName evidence="7">Related to SAC3-leucine permease transcriptional regulator</fullName>
    </submittedName>
</protein>
<evidence type="ECO:0000256" key="1">
    <source>
        <dbReference type="ARBA" id="ARBA00004259"/>
    </source>
</evidence>
<comment type="similarity">
    <text evidence="4">Belongs to the SAC3 family.</text>
</comment>
<feature type="compositionally biased region" description="Polar residues" evidence="5">
    <location>
        <begin position="1074"/>
        <end position="1083"/>
    </location>
</feature>
<reference evidence="7" key="1">
    <citation type="journal article" date="2014" name="Genome Biol. Evol.">
        <title>Gene Loss Rather Than Gene Gain Is Associated with a Host Jump from Monocots to Dicots in the Smut Fungus Melanopsichium pennsylvanicum.</title>
        <authorList>
            <person name="Sharma R."/>
            <person name="Mishra B."/>
            <person name="Runge F."/>
            <person name="Thines M."/>
        </authorList>
    </citation>
    <scope>NUCLEOTIDE SEQUENCE</scope>
    <source>
        <strain evidence="7">4</strain>
    </source>
</reference>